<dbReference type="Proteomes" id="UP000515703">
    <property type="component" value="Chromosome"/>
</dbReference>
<organism evidence="4 5">
    <name type="scientific">Anaerocolumna chitinilytica</name>
    <dbReference type="NCBI Taxonomy" id="1727145"/>
    <lineage>
        <taxon>Bacteria</taxon>
        <taxon>Bacillati</taxon>
        <taxon>Bacillota</taxon>
        <taxon>Clostridia</taxon>
        <taxon>Lachnospirales</taxon>
        <taxon>Lachnospiraceae</taxon>
        <taxon>Anaerocolumna</taxon>
    </lineage>
</organism>
<dbReference type="PANTHER" id="PTHR39196">
    <property type="entry name" value="PRIMOSOME, DNAD SUBUNIT"/>
    <property type="match status" value="1"/>
</dbReference>
<dbReference type="AlphaFoldDB" id="A0A7I8DK93"/>
<accession>A0A7I8DK93</accession>
<dbReference type="KEGG" id="acht:bsdcttw_11280"/>
<name>A0A7I8DK93_9FIRM</name>
<dbReference type="PANTHER" id="PTHR39196:SF1">
    <property type="entry name" value="PRIMOSOME, DNAD SUBUNIT"/>
    <property type="match status" value="1"/>
</dbReference>
<evidence type="ECO:0008006" key="6">
    <source>
        <dbReference type="Google" id="ProtNLM"/>
    </source>
</evidence>
<evidence type="ECO:0000259" key="2">
    <source>
        <dbReference type="Pfam" id="PF09524"/>
    </source>
</evidence>
<reference evidence="4 5" key="2">
    <citation type="submission" date="2020-08" db="EMBL/GenBank/DDBJ databases">
        <authorList>
            <person name="Ueki A."/>
            <person name="Tonouchi A."/>
        </authorList>
    </citation>
    <scope>NUCLEOTIDE SEQUENCE [LARGE SCALE GENOMIC DNA]</scope>
    <source>
        <strain evidence="4 5">CTTW</strain>
    </source>
</reference>
<dbReference type="EMBL" id="AP023368">
    <property type="protein sequence ID" value="BCJ98087.1"/>
    <property type="molecule type" value="Genomic_DNA"/>
</dbReference>
<evidence type="ECO:0000313" key="4">
    <source>
        <dbReference type="EMBL" id="BCJ98087.1"/>
    </source>
</evidence>
<dbReference type="InterPro" id="IPR011741">
    <property type="entry name" value="Phg_2220_C"/>
</dbReference>
<evidence type="ECO:0000259" key="3">
    <source>
        <dbReference type="Pfam" id="PF14297"/>
    </source>
</evidence>
<feature type="domain" description="Lin1244/Lin1753-like N-terminal" evidence="3">
    <location>
        <begin position="11"/>
        <end position="107"/>
    </location>
</feature>
<dbReference type="RefSeq" id="WP_185258440.1">
    <property type="nucleotide sequence ID" value="NZ_AP023368.1"/>
</dbReference>
<dbReference type="Pfam" id="PF09524">
    <property type="entry name" value="Phg_2220_C"/>
    <property type="match status" value="1"/>
</dbReference>
<proteinExistence type="predicted"/>
<protein>
    <recommendedName>
        <fullName evidence="6">DUF4373 domain-containing protein</fullName>
    </recommendedName>
</protein>
<reference evidence="4 5" key="1">
    <citation type="submission" date="2020-08" db="EMBL/GenBank/DDBJ databases">
        <title>Draft genome sequencing of an Anaerocolumna strain isolated from anoxic soil subjected to BSD treatment.</title>
        <authorList>
            <person name="Uek A."/>
            <person name="Tonouchi A."/>
        </authorList>
    </citation>
    <scope>NUCLEOTIDE SEQUENCE [LARGE SCALE GENOMIC DNA]</scope>
    <source>
        <strain evidence="4 5">CTTW</strain>
    </source>
</reference>
<keyword evidence="5" id="KW-1185">Reference proteome</keyword>
<evidence type="ECO:0000313" key="5">
    <source>
        <dbReference type="Proteomes" id="UP000515703"/>
    </source>
</evidence>
<dbReference type="InterPro" id="IPR025400">
    <property type="entry name" value="Lin1244/Lin1753-like_N"/>
</dbReference>
<sequence>MGRPPKQGLDYFPKDVDYYEDFKIMDLLNTYGPLGQTIYDIVVSMVYHEGYYLEVPLDKLVSKIIRIIGNRWIKDKNLVLQVIHYCADIGLFHNDLLMQNVITSIGIQRRYQEVTVRNKVQKEKYWLIDKNGQPVLNAPITQVSVTETQINVTETEVTASDIQQKESKENNNIYMSIVDYLNQKCGTKYQNTAIETIQLILDKLSRGFNYEDFIKVIDIKAAEWLGDDKMQKFLRPSTLFGKNFESYLNQKAAAPKEQHTKKSSNKPAANRFNQFPQRDYSMEDYSTMEQKLLGRSKSNECRGPGMQGL</sequence>
<dbReference type="Pfam" id="PF14297">
    <property type="entry name" value="Lin1244_N"/>
    <property type="match status" value="1"/>
</dbReference>
<evidence type="ECO:0000256" key="1">
    <source>
        <dbReference type="SAM" id="MobiDB-lite"/>
    </source>
</evidence>
<gene>
    <name evidence="4" type="ORF">bsdcttw_11280</name>
</gene>
<dbReference type="NCBIfam" id="TIGR02220">
    <property type="entry name" value="phg_TIGR02220"/>
    <property type="match status" value="1"/>
</dbReference>
<feature type="domain" description="Phage conserved hypothetical protein C-terminal" evidence="2">
    <location>
        <begin position="177"/>
        <end position="249"/>
    </location>
</feature>
<feature type="region of interest" description="Disordered" evidence="1">
    <location>
        <begin position="252"/>
        <end position="281"/>
    </location>
</feature>
<feature type="compositionally biased region" description="Polar residues" evidence="1">
    <location>
        <begin position="265"/>
        <end position="276"/>
    </location>
</feature>